<dbReference type="RefSeq" id="WP_075067612.1">
    <property type="nucleotide sequence ID" value="NZ_LKAJ02000001.1"/>
</dbReference>
<comment type="caution">
    <text evidence="2">The sequence shown here is derived from an EMBL/GenBank/DDBJ whole genome shotgun (WGS) entry which is preliminary data.</text>
</comment>
<evidence type="ECO:0000313" key="3">
    <source>
        <dbReference type="EMBL" id="MCS5711044.1"/>
    </source>
</evidence>
<sequence>MKDKYCLPLIVLVSTSLLVGCQSMGGSNREAAGTVIGGAGGAFIGSQFGQGAGRWAGGAVGFIAGAVAGNAIGRYLDESDNREARNAFRAASCAPVGETVYWENGRTGHWGWYQPRADGHSRYGNYCREFAMKANINGRSERVYGTACRRPNGTWYEL</sequence>
<keyword evidence="4" id="KW-1185">Reference proteome</keyword>
<dbReference type="STRING" id="295108.HT99x_03022"/>
<dbReference type="EMBL" id="LKAJ02000001">
    <property type="protein sequence ID" value="MCS5711044.1"/>
    <property type="molecule type" value="Genomic_DNA"/>
</dbReference>
<dbReference type="EMBL" id="LKAJ01000021">
    <property type="protein sequence ID" value="KRG18178.1"/>
    <property type="molecule type" value="Genomic_DNA"/>
</dbReference>
<reference evidence="3" key="3">
    <citation type="submission" date="2021-06" db="EMBL/GenBank/DDBJ databases">
        <title>Genomic Description and Analysis of Intracellular Bacteria, Candidatus Berkiella cookevillensis and Candidatus Berkiella aquae.</title>
        <authorList>
            <person name="Kidane D.T."/>
            <person name="Mehari Y.T."/>
            <person name="Rice F.C."/>
            <person name="Arivett B.A."/>
            <person name="Farone A.L."/>
            <person name="Berk S.G."/>
            <person name="Farone M.B."/>
        </authorList>
    </citation>
    <scope>NUCLEOTIDE SEQUENCE</scope>
    <source>
        <strain evidence="3">HT99</strain>
    </source>
</reference>
<reference evidence="2" key="1">
    <citation type="submission" date="2015-09" db="EMBL/GenBank/DDBJ databases">
        <title>Draft Genome Sequences of Two Novel Amoeba-resistant Intranuclear Bacteria, Candidatus Berkiella cookevillensis and Candidatus Berkiella aquae.</title>
        <authorList>
            <person name="Mehari Y.T."/>
            <person name="Arivett B.A."/>
            <person name="Farone A.L."/>
            <person name="Gunderson J.H."/>
            <person name="Farone M.B."/>
        </authorList>
    </citation>
    <scope>NUCLEOTIDE SEQUENCE [LARGE SCALE GENOMIC DNA]</scope>
    <source>
        <strain evidence="2">HT99</strain>
    </source>
</reference>
<dbReference type="PROSITE" id="PS51257">
    <property type="entry name" value="PROKAR_LIPOPROTEIN"/>
    <property type="match status" value="1"/>
</dbReference>
<evidence type="ECO:0000259" key="1">
    <source>
        <dbReference type="Pfam" id="PF16998"/>
    </source>
</evidence>
<protein>
    <submittedName>
        <fullName evidence="3">Glycine zipper 2TM domain-containing protein</fullName>
    </submittedName>
</protein>
<dbReference type="PATRIC" id="fig|1590043.3.peg.3076"/>
<dbReference type="InterPro" id="IPR032635">
    <property type="entry name" value="Anti_2"/>
</dbReference>
<evidence type="ECO:0000313" key="2">
    <source>
        <dbReference type="EMBL" id="KRG18178.1"/>
    </source>
</evidence>
<evidence type="ECO:0000313" key="4">
    <source>
        <dbReference type="Proteomes" id="UP000051497"/>
    </source>
</evidence>
<feature type="domain" description="Surface antigen" evidence="1">
    <location>
        <begin position="63"/>
        <end position="156"/>
    </location>
</feature>
<dbReference type="PIRSF" id="PIRSF002721">
    <property type="entry name" value="Surface_antigen_Rickettsia"/>
    <property type="match status" value="1"/>
</dbReference>
<dbReference type="Pfam" id="PF16998">
    <property type="entry name" value="17kDa_Anti_2"/>
    <property type="match status" value="1"/>
</dbReference>
<dbReference type="OrthoDB" id="6170015at2"/>
<organism evidence="2">
    <name type="scientific">Candidatus Berkiella aquae</name>
    <dbReference type="NCBI Taxonomy" id="295108"/>
    <lineage>
        <taxon>Bacteria</taxon>
        <taxon>Pseudomonadati</taxon>
        <taxon>Pseudomonadota</taxon>
        <taxon>Gammaproteobacteria</taxon>
        <taxon>Candidatus Berkiellales</taxon>
        <taxon>Candidatus Berkiellaceae</taxon>
        <taxon>Candidatus Berkiella</taxon>
    </lineage>
</organism>
<dbReference type="Proteomes" id="UP000051497">
    <property type="component" value="Unassembled WGS sequence"/>
</dbReference>
<accession>A0A0Q9YKR1</accession>
<gene>
    <name evidence="3" type="ORF">HT99x_006345</name>
    <name evidence="2" type="ORF">HT99x_03022</name>
</gene>
<name>A0A0Q9YKR1_9GAMM</name>
<proteinExistence type="predicted"/>
<dbReference type="InterPro" id="IPR016364">
    <property type="entry name" value="Surface_antigen_Rickettsia"/>
</dbReference>
<dbReference type="AlphaFoldDB" id="A0A0Q9YKR1"/>
<reference evidence="3" key="2">
    <citation type="journal article" date="2016" name="Genome Announc.">
        <title>Draft Genome Sequences of Two Novel Amoeba-Resistant Intranuclear Bacteria, 'Candidatus Berkiella cookevillensis' and 'Candidatus Berkiella aquae'.</title>
        <authorList>
            <person name="Mehari Y.T."/>
            <person name="Arivett B.A."/>
            <person name="Farone A.L."/>
            <person name="Gunderson J.H."/>
            <person name="Farone M.B."/>
        </authorList>
    </citation>
    <scope>NUCLEOTIDE SEQUENCE</scope>
    <source>
        <strain evidence="3">HT99</strain>
    </source>
</reference>